<keyword evidence="3" id="KW-1185">Reference proteome</keyword>
<accession>A0A4C1VKC0</accession>
<evidence type="ECO:0000313" key="3">
    <source>
        <dbReference type="Proteomes" id="UP000299102"/>
    </source>
</evidence>
<protein>
    <submittedName>
        <fullName evidence="2">Uncharacterized protein</fullName>
    </submittedName>
</protein>
<sequence>MCVTDRAHAYGALNGPFFGFADRLTISQERRLANLATPVNDYHRSAALPSRGSPMSTSRDRSSEGLPKFRGLTGEPSESIWSPPTMNTRNPSALPASWERIGEFLLELVPGSPIVIGGDKFPYRRIESSKLECGDKVRHPSHLVPRNIETRTEEVRFGTLNVCGGGINDKINDVCELMKDRPYRRVKRNDLWRTLSMNGLSSRLIQALQSLYRGSRASIRINGAYTDWFDNRRGVREGYVASP</sequence>
<feature type="region of interest" description="Disordered" evidence="1">
    <location>
        <begin position="44"/>
        <end position="92"/>
    </location>
</feature>
<proteinExistence type="predicted"/>
<organism evidence="2 3">
    <name type="scientific">Eumeta variegata</name>
    <name type="common">Bagworm moth</name>
    <name type="synonym">Eumeta japonica</name>
    <dbReference type="NCBI Taxonomy" id="151549"/>
    <lineage>
        <taxon>Eukaryota</taxon>
        <taxon>Metazoa</taxon>
        <taxon>Ecdysozoa</taxon>
        <taxon>Arthropoda</taxon>
        <taxon>Hexapoda</taxon>
        <taxon>Insecta</taxon>
        <taxon>Pterygota</taxon>
        <taxon>Neoptera</taxon>
        <taxon>Endopterygota</taxon>
        <taxon>Lepidoptera</taxon>
        <taxon>Glossata</taxon>
        <taxon>Ditrysia</taxon>
        <taxon>Tineoidea</taxon>
        <taxon>Psychidae</taxon>
        <taxon>Oiketicinae</taxon>
        <taxon>Eumeta</taxon>
    </lineage>
</organism>
<evidence type="ECO:0000313" key="2">
    <source>
        <dbReference type="EMBL" id="GBP38981.1"/>
    </source>
</evidence>
<evidence type="ECO:0000256" key="1">
    <source>
        <dbReference type="SAM" id="MobiDB-lite"/>
    </source>
</evidence>
<dbReference type="OrthoDB" id="1421278at2759"/>
<dbReference type="Proteomes" id="UP000299102">
    <property type="component" value="Unassembled WGS sequence"/>
</dbReference>
<name>A0A4C1VKC0_EUMVA</name>
<feature type="compositionally biased region" description="Polar residues" evidence="1">
    <location>
        <begin position="79"/>
        <end position="91"/>
    </location>
</feature>
<dbReference type="EMBL" id="BGZK01000357">
    <property type="protein sequence ID" value="GBP38981.1"/>
    <property type="molecule type" value="Genomic_DNA"/>
</dbReference>
<reference evidence="2 3" key="1">
    <citation type="journal article" date="2019" name="Commun. Biol.">
        <title>The bagworm genome reveals a unique fibroin gene that provides high tensile strength.</title>
        <authorList>
            <person name="Kono N."/>
            <person name="Nakamura H."/>
            <person name="Ohtoshi R."/>
            <person name="Tomita M."/>
            <person name="Numata K."/>
            <person name="Arakawa K."/>
        </authorList>
    </citation>
    <scope>NUCLEOTIDE SEQUENCE [LARGE SCALE GENOMIC DNA]</scope>
</reference>
<dbReference type="AlphaFoldDB" id="A0A4C1VKC0"/>
<comment type="caution">
    <text evidence="2">The sequence shown here is derived from an EMBL/GenBank/DDBJ whole genome shotgun (WGS) entry which is preliminary data.</text>
</comment>
<gene>
    <name evidence="2" type="ORF">EVAR_95601_1</name>
</gene>